<protein>
    <submittedName>
        <fullName evidence="2">NAD-binding protein</fullName>
    </submittedName>
</protein>
<name>A0A9Q5HTM3_SANBA</name>
<dbReference type="InterPro" id="IPR013149">
    <property type="entry name" value="ADH-like_C"/>
</dbReference>
<dbReference type="CDD" id="cd08276">
    <property type="entry name" value="MDR7"/>
    <property type="match status" value="1"/>
</dbReference>
<dbReference type="Gene3D" id="3.40.50.720">
    <property type="entry name" value="NAD(P)-binding Rossmann-like Domain"/>
    <property type="match status" value="1"/>
</dbReference>
<dbReference type="InterPro" id="IPR020843">
    <property type="entry name" value="ER"/>
</dbReference>
<dbReference type="SMART" id="SM00829">
    <property type="entry name" value="PKS_ER"/>
    <property type="match status" value="1"/>
</dbReference>
<dbReference type="OrthoDB" id="9930022at2759"/>
<dbReference type="GO" id="GO:0016491">
    <property type="term" value="F:oxidoreductase activity"/>
    <property type="evidence" value="ECO:0007669"/>
    <property type="project" value="InterPro"/>
</dbReference>
<dbReference type="AlphaFoldDB" id="A0A9Q5HTM3"/>
<dbReference type="InterPro" id="IPR011032">
    <property type="entry name" value="GroES-like_sf"/>
</dbReference>
<dbReference type="InterPro" id="IPR013154">
    <property type="entry name" value="ADH-like_N"/>
</dbReference>
<dbReference type="PANTHER" id="PTHR45033:SF2">
    <property type="entry name" value="ZINC-TYPE ALCOHOL DEHYDROGENASE-LIKE PROTEIN C1773.06C"/>
    <property type="match status" value="1"/>
</dbReference>
<dbReference type="InterPro" id="IPR036291">
    <property type="entry name" value="NAD(P)-bd_dom_sf"/>
</dbReference>
<dbReference type="Pfam" id="PF08240">
    <property type="entry name" value="ADH_N"/>
    <property type="match status" value="1"/>
</dbReference>
<accession>A0A9Q5HTM3</accession>
<feature type="domain" description="Enoyl reductase (ER)" evidence="1">
    <location>
        <begin position="20"/>
        <end position="347"/>
    </location>
</feature>
<gene>
    <name evidence="2" type="ORF">A7U60_g7116</name>
</gene>
<dbReference type="Proteomes" id="UP000757232">
    <property type="component" value="Unassembled WGS sequence"/>
</dbReference>
<keyword evidence="3" id="KW-1185">Reference proteome</keyword>
<comment type="caution">
    <text evidence="2">The sequence shown here is derived from an EMBL/GenBank/DDBJ whole genome shotgun (WGS) entry which is preliminary data.</text>
</comment>
<dbReference type="Pfam" id="PF00107">
    <property type="entry name" value="ADH_zinc_N"/>
    <property type="match status" value="1"/>
</dbReference>
<organism evidence="2 3">
    <name type="scientific">Sanghuangporus baumii</name>
    <name type="common">Phellinus baumii</name>
    <dbReference type="NCBI Taxonomy" id="108892"/>
    <lineage>
        <taxon>Eukaryota</taxon>
        <taxon>Fungi</taxon>
        <taxon>Dikarya</taxon>
        <taxon>Basidiomycota</taxon>
        <taxon>Agaricomycotina</taxon>
        <taxon>Agaricomycetes</taxon>
        <taxon>Hymenochaetales</taxon>
        <taxon>Hymenochaetaceae</taxon>
        <taxon>Sanghuangporus</taxon>
    </lineage>
</organism>
<sequence>MAAMILPTSTLEYRLTKQTGIDALKIQQSEVPPIKDNEVLVKIHAVSLQYRDLIITTGQYPLDAKDNIIPCSDASGEVLSVGSDVKDFRSGDRVCANFALEHVYGDIESMEQRATGLGGLIDGVLIEYRTFPAYSLVKIPDYLSYEEASTLPCAALTAYNSLFGDIPLKGGDTVLVQGSGGVSVFALQIARANGAEVIATTSSAEKAKVLKELGATHVINYKENPNWGEEVLKLTNGRGVNHVVEVGGAGTILQSITAVKMSGSIHLVGFLAHAQGGTTPELLGALLGKAVRLRGVLIGPRTQFENMNRLFDAAKIHPVIDRVFKFEEYPDALQYLASQKHIGKIVVKVVQN</sequence>
<dbReference type="SUPFAM" id="SSF51735">
    <property type="entry name" value="NAD(P)-binding Rossmann-fold domains"/>
    <property type="match status" value="1"/>
</dbReference>
<reference evidence="2" key="1">
    <citation type="submission" date="2016-06" db="EMBL/GenBank/DDBJ databases">
        <title>Draft Genome sequence of the fungus Inonotus baumii.</title>
        <authorList>
            <person name="Zhu H."/>
            <person name="Lin W."/>
        </authorList>
    </citation>
    <scope>NUCLEOTIDE SEQUENCE</scope>
    <source>
        <strain evidence="2">821</strain>
    </source>
</reference>
<dbReference type="PANTHER" id="PTHR45033">
    <property type="match status" value="1"/>
</dbReference>
<dbReference type="Gene3D" id="3.90.180.10">
    <property type="entry name" value="Medium-chain alcohol dehydrogenases, catalytic domain"/>
    <property type="match status" value="1"/>
</dbReference>
<dbReference type="EMBL" id="LNZH02000207">
    <property type="protein sequence ID" value="OCB85765.1"/>
    <property type="molecule type" value="Genomic_DNA"/>
</dbReference>
<evidence type="ECO:0000313" key="3">
    <source>
        <dbReference type="Proteomes" id="UP000757232"/>
    </source>
</evidence>
<evidence type="ECO:0000313" key="2">
    <source>
        <dbReference type="EMBL" id="OCB85765.1"/>
    </source>
</evidence>
<proteinExistence type="predicted"/>
<dbReference type="InterPro" id="IPR052711">
    <property type="entry name" value="Zinc_ADH-like"/>
</dbReference>
<evidence type="ECO:0000259" key="1">
    <source>
        <dbReference type="SMART" id="SM00829"/>
    </source>
</evidence>
<dbReference type="SUPFAM" id="SSF50129">
    <property type="entry name" value="GroES-like"/>
    <property type="match status" value="1"/>
</dbReference>